<evidence type="ECO:0000256" key="4">
    <source>
        <dbReference type="ARBA" id="ARBA00022519"/>
    </source>
</evidence>
<name>A0AA37SAI1_9GAMM</name>
<organism evidence="9 10">
    <name type="scientific">Litoribrevibacter albus</name>
    <dbReference type="NCBI Taxonomy" id="1473156"/>
    <lineage>
        <taxon>Bacteria</taxon>
        <taxon>Pseudomonadati</taxon>
        <taxon>Pseudomonadota</taxon>
        <taxon>Gammaproteobacteria</taxon>
        <taxon>Oceanospirillales</taxon>
        <taxon>Oceanospirillaceae</taxon>
        <taxon>Litoribrevibacter</taxon>
    </lineage>
</organism>
<reference evidence="9" key="1">
    <citation type="journal article" date="2014" name="Int. J. Syst. Evol. Microbiol.">
        <title>Complete genome sequence of Corynebacterium casei LMG S-19264T (=DSM 44701T), isolated from a smear-ripened cheese.</title>
        <authorList>
            <consortium name="US DOE Joint Genome Institute (JGI-PGF)"/>
            <person name="Walter F."/>
            <person name="Albersmeier A."/>
            <person name="Kalinowski J."/>
            <person name="Ruckert C."/>
        </authorList>
    </citation>
    <scope>NUCLEOTIDE SEQUENCE</scope>
    <source>
        <strain evidence="9">NBRC 110071</strain>
    </source>
</reference>
<evidence type="ECO:0000256" key="1">
    <source>
        <dbReference type="ARBA" id="ARBA00004377"/>
    </source>
</evidence>
<dbReference type="InterPro" id="IPR022346">
    <property type="entry name" value="T2SS_GspH"/>
</dbReference>
<keyword evidence="3" id="KW-0488">Methylation</keyword>
<feature type="domain" description="General secretion pathway GspH" evidence="8">
    <location>
        <begin position="30"/>
        <end position="144"/>
    </location>
</feature>
<keyword evidence="7" id="KW-0472">Membrane</keyword>
<dbReference type="AlphaFoldDB" id="A0AA37SAI1"/>
<keyword evidence="10" id="KW-1185">Reference proteome</keyword>
<reference evidence="9" key="2">
    <citation type="submission" date="2023-01" db="EMBL/GenBank/DDBJ databases">
        <title>Draft genome sequence of Litoribrevibacter albus strain NBRC 110071.</title>
        <authorList>
            <person name="Sun Q."/>
            <person name="Mori K."/>
        </authorList>
    </citation>
    <scope>NUCLEOTIDE SEQUENCE</scope>
    <source>
        <strain evidence="9">NBRC 110071</strain>
    </source>
</reference>
<keyword evidence="2" id="KW-1003">Cell membrane</keyword>
<evidence type="ECO:0000256" key="2">
    <source>
        <dbReference type="ARBA" id="ARBA00022475"/>
    </source>
</evidence>
<dbReference type="GO" id="GO:0005886">
    <property type="term" value="C:plasma membrane"/>
    <property type="evidence" value="ECO:0007669"/>
    <property type="project" value="UniProtKB-SubCell"/>
</dbReference>
<dbReference type="Proteomes" id="UP001161389">
    <property type="component" value="Unassembled WGS sequence"/>
</dbReference>
<comment type="caution">
    <text evidence="9">The sequence shown here is derived from an EMBL/GenBank/DDBJ whole genome shotgun (WGS) entry which is preliminary data.</text>
</comment>
<gene>
    <name evidence="9" type="ORF">GCM10007876_15910</name>
</gene>
<evidence type="ECO:0000313" key="9">
    <source>
        <dbReference type="EMBL" id="GLQ31112.1"/>
    </source>
</evidence>
<proteinExistence type="predicted"/>
<dbReference type="Pfam" id="PF12019">
    <property type="entry name" value="GspH"/>
    <property type="match status" value="1"/>
</dbReference>
<accession>A0AA37SAI1</accession>
<evidence type="ECO:0000256" key="7">
    <source>
        <dbReference type="ARBA" id="ARBA00023136"/>
    </source>
</evidence>
<evidence type="ECO:0000256" key="6">
    <source>
        <dbReference type="ARBA" id="ARBA00022989"/>
    </source>
</evidence>
<dbReference type="EMBL" id="BSNM01000011">
    <property type="protein sequence ID" value="GLQ31112.1"/>
    <property type="molecule type" value="Genomic_DNA"/>
</dbReference>
<comment type="subcellular location">
    <subcellularLocation>
        <location evidence="1">Cell inner membrane</location>
        <topology evidence="1">Single-pass membrane protein</topology>
    </subcellularLocation>
</comment>
<evidence type="ECO:0000259" key="8">
    <source>
        <dbReference type="Pfam" id="PF12019"/>
    </source>
</evidence>
<dbReference type="GO" id="GO:0015627">
    <property type="term" value="C:type II protein secretion system complex"/>
    <property type="evidence" value="ECO:0007669"/>
    <property type="project" value="InterPro"/>
</dbReference>
<protein>
    <recommendedName>
        <fullName evidence="8">General secretion pathway GspH domain-containing protein</fullName>
    </recommendedName>
</protein>
<evidence type="ECO:0000256" key="3">
    <source>
        <dbReference type="ARBA" id="ARBA00022481"/>
    </source>
</evidence>
<evidence type="ECO:0000313" key="10">
    <source>
        <dbReference type="Proteomes" id="UP001161389"/>
    </source>
</evidence>
<keyword evidence="6" id="KW-1133">Transmembrane helix</keyword>
<keyword evidence="5" id="KW-0812">Transmembrane</keyword>
<dbReference type="Gene3D" id="3.55.40.10">
    <property type="entry name" value="minor pseudopilin epsh domain"/>
    <property type="match status" value="1"/>
</dbReference>
<keyword evidence="4" id="KW-0997">Cell inner membrane</keyword>
<evidence type="ECO:0000256" key="5">
    <source>
        <dbReference type="ARBA" id="ARBA00022692"/>
    </source>
</evidence>
<dbReference type="GO" id="GO:0015628">
    <property type="term" value="P:protein secretion by the type II secretion system"/>
    <property type="evidence" value="ECO:0007669"/>
    <property type="project" value="InterPro"/>
</dbReference>
<sequence>MSLVVMGILFTGGYTALRNYTPNEDVRLMAHQLQSSLLMTRSEAVKRNEDVFMIPSTEGYTGGWAISSNENRSFEDCIDSSPEDDCLYVFQNDRPVKLSGLSGDVKYNRQGRIPLTTSDIEIVICDKDESSYVTKRTIQVSSNGFPKIISEGNCEP</sequence>